<gene>
    <name evidence="2" type="ORF">H7F53_10345</name>
</gene>
<dbReference type="Pfam" id="PF01527">
    <property type="entry name" value="HTH_Tnp_1"/>
    <property type="match status" value="1"/>
</dbReference>
<evidence type="ECO:0000313" key="2">
    <source>
        <dbReference type="EMBL" id="MBC2669544.1"/>
    </source>
</evidence>
<comment type="similarity">
    <text evidence="1">Belongs to the transposase 8 family.</text>
</comment>
<dbReference type="Proteomes" id="UP000551327">
    <property type="component" value="Unassembled WGS sequence"/>
</dbReference>
<protein>
    <submittedName>
        <fullName evidence="2">Transposase</fullName>
    </submittedName>
</protein>
<dbReference type="GO" id="GO:0006313">
    <property type="term" value="P:DNA transposition"/>
    <property type="evidence" value="ECO:0007669"/>
    <property type="project" value="InterPro"/>
</dbReference>
<dbReference type="InterPro" id="IPR010921">
    <property type="entry name" value="Trp_repressor/repl_initiator"/>
</dbReference>
<dbReference type="GO" id="GO:0004803">
    <property type="term" value="F:transposase activity"/>
    <property type="evidence" value="ECO:0007669"/>
    <property type="project" value="InterPro"/>
</dbReference>
<sequence>MSQITVFPGPERRRRWSEEERLRVLAEAFSPGACVAEVCRRHDISTSLIYTWRNKLRQAHAEAEASEPAVPAFAEAVVVDEDTGSCARAAPANLHGV</sequence>
<dbReference type="EMBL" id="JACLAX010000009">
    <property type="protein sequence ID" value="MBC2669544.1"/>
    <property type="molecule type" value="Genomic_DNA"/>
</dbReference>
<keyword evidence="3" id="KW-1185">Reference proteome</keyword>
<organism evidence="2 3">
    <name type="scientific">Novosphingobium piscinae</name>
    <dbReference type="NCBI Taxonomy" id="1507448"/>
    <lineage>
        <taxon>Bacteria</taxon>
        <taxon>Pseudomonadati</taxon>
        <taxon>Pseudomonadota</taxon>
        <taxon>Alphaproteobacteria</taxon>
        <taxon>Sphingomonadales</taxon>
        <taxon>Sphingomonadaceae</taxon>
        <taxon>Novosphingobium</taxon>
    </lineage>
</organism>
<comment type="caution">
    <text evidence="2">The sequence shown here is derived from an EMBL/GenBank/DDBJ whole genome shotgun (WGS) entry which is preliminary data.</text>
</comment>
<name>A0A7X1FYW7_9SPHN</name>
<dbReference type="PANTHER" id="PTHR37936">
    <property type="entry name" value="TRANSPOSASE INSC FOR INSERTION ELEMENT IS2A-RELATED"/>
    <property type="match status" value="1"/>
</dbReference>
<dbReference type="AlphaFoldDB" id="A0A7X1FYW7"/>
<dbReference type="PANTHER" id="PTHR37936:SF3">
    <property type="entry name" value="TRANSPOSASE INSC FOR INSERTION ELEMENT IS2A-RELATED"/>
    <property type="match status" value="1"/>
</dbReference>
<proteinExistence type="inferred from homology"/>
<dbReference type="Gene3D" id="1.10.10.10">
    <property type="entry name" value="Winged helix-like DNA-binding domain superfamily/Winged helix DNA-binding domain"/>
    <property type="match status" value="1"/>
</dbReference>
<accession>A0A7X1FYW7</accession>
<evidence type="ECO:0000256" key="1">
    <source>
        <dbReference type="ARBA" id="ARBA00009964"/>
    </source>
</evidence>
<dbReference type="InterPro" id="IPR002514">
    <property type="entry name" value="Transposase_8"/>
</dbReference>
<dbReference type="GO" id="GO:0043565">
    <property type="term" value="F:sequence-specific DNA binding"/>
    <property type="evidence" value="ECO:0007669"/>
    <property type="project" value="InterPro"/>
</dbReference>
<reference evidence="2 3" key="1">
    <citation type="submission" date="2020-08" db="EMBL/GenBank/DDBJ databases">
        <title>The genome sequence of type strain Novosphingobium piscinae KCTC 42194.</title>
        <authorList>
            <person name="Liu Y."/>
        </authorList>
    </citation>
    <scope>NUCLEOTIDE SEQUENCE [LARGE SCALE GENOMIC DNA]</scope>
    <source>
        <strain evidence="2 3">KCTC 42194</strain>
    </source>
</reference>
<dbReference type="InterPro" id="IPR036388">
    <property type="entry name" value="WH-like_DNA-bd_sf"/>
</dbReference>
<dbReference type="RefSeq" id="WP_185679409.1">
    <property type="nucleotide sequence ID" value="NZ_JACLAX010000009.1"/>
</dbReference>
<evidence type="ECO:0000313" key="3">
    <source>
        <dbReference type="Proteomes" id="UP000551327"/>
    </source>
</evidence>
<dbReference type="NCBIfam" id="NF047595">
    <property type="entry name" value="IS66_ISRel24_TnpA"/>
    <property type="match status" value="1"/>
</dbReference>
<dbReference type="SUPFAM" id="SSF48295">
    <property type="entry name" value="TrpR-like"/>
    <property type="match status" value="1"/>
</dbReference>